<name>A0A8T0MK97_PANVG</name>
<accession>A0A8T0MK97</accession>
<dbReference type="AlphaFoldDB" id="A0A8T0MK97"/>
<gene>
    <name evidence="1" type="ORF">PVAP13_9NG128246</name>
</gene>
<reference evidence="1" key="1">
    <citation type="submission" date="2020-05" db="EMBL/GenBank/DDBJ databases">
        <title>WGS assembly of Panicum virgatum.</title>
        <authorList>
            <person name="Lovell J.T."/>
            <person name="Jenkins J."/>
            <person name="Shu S."/>
            <person name="Juenger T.E."/>
            <person name="Schmutz J."/>
        </authorList>
    </citation>
    <scope>NUCLEOTIDE SEQUENCE</scope>
    <source>
        <strain evidence="1">AP13</strain>
    </source>
</reference>
<comment type="caution">
    <text evidence="1">The sequence shown here is derived from an EMBL/GenBank/DDBJ whole genome shotgun (WGS) entry which is preliminary data.</text>
</comment>
<dbReference type="Proteomes" id="UP000823388">
    <property type="component" value="Chromosome 9N"/>
</dbReference>
<sequence>MAARVQAGRTRVTAAISRHSSRIYLHRSSSHLPLAPLVLTAVQQVTLVRNPSCEVQPLTGSKFFACVEDFRYAGPSSLSLRSGRQLACCYSYCACINGMVCSSCWSTNWCVLKLGRLPCSSGWFQWCLLQKIQN</sequence>
<evidence type="ECO:0000313" key="1">
    <source>
        <dbReference type="EMBL" id="KAG2535644.1"/>
    </source>
</evidence>
<dbReference type="EMBL" id="CM029054">
    <property type="protein sequence ID" value="KAG2535644.1"/>
    <property type="molecule type" value="Genomic_DNA"/>
</dbReference>
<protein>
    <submittedName>
        <fullName evidence="1">Uncharacterized protein</fullName>
    </submittedName>
</protein>
<proteinExistence type="predicted"/>
<organism evidence="1 2">
    <name type="scientific">Panicum virgatum</name>
    <name type="common">Blackwell switchgrass</name>
    <dbReference type="NCBI Taxonomy" id="38727"/>
    <lineage>
        <taxon>Eukaryota</taxon>
        <taxon>Viridiplantae</taxon>
        <taxon>Streptophyta</taxon>
        <taxon>Embryophyta</taxon>
        <taxon>Tracheophyta</taxon>
        <taxon>Spermatophyta</taxon>
        <taxon>Magnoliopsida</taxon>
        <taxon>Liliopsida</taxon>
        <taxon>Poales</taxon>
        <taxon>Poaceae</taxon>
        <taxon>PACMAD clade</taxon>
        <taxon>Panicoideae</taxon>
        <taxon>Panicodae</taxon>
        <taxon>Paniceae</taxon>
        <taxon>Panicinae</taxon>
        <taxon>Panicum</taxon>
        <taxon>Panicum sect. Hiantes</taxon>
    </lineage>
</organism>
<evidence type="ECO:0000313" key="2">
    <source>
        <dbReference type="Proteomes" id="UP000823388"/>
    </source>
</evidence>
<keyword evidence="2" id="KW-1185">Reference proteome</keyword>